<evidence type="ECO:0000313" key="3">
    <source>
        <dbReference type="Proteomes" id="UP000324091"/>
    </source>
</evidence>
<gene>
    <name evidence="2" type="ORF">D4764_08G0005040</name>
</gene>
<dbReference type="AlphaFoldDB" id="A0A5C6MSZ1"/>
<accession>A0A5C6MSZ1</accession>
<evidence type="ECO:0000313" key="2">
    <source>
        <dbReference type="EMBL" id="TWW56517.1"/>
    </source>
</evidence>
<evidence type="ECO:0000256" key="1">
    <source>
        <dbReference type="SAM" id="MobiDB-lite"/>
    </source>
</evidence>
<sequence length="92" mass="10127">MTPASVSEQWRVPEGPAEASAPPSLCGRISGQQRKAESSSISSGAGMDSRKVRTERRMHLGENYTPLWQSAEQQRDRQDFGGFGSINLFQQS</sequence>
<name>A0A5C6MSZ1_9TELE</name>
<reference evidence="2 3" key="1">
    <citation type="submission" date="2019-04" db="EMBL/GenBank/DDBJ databases">
        <title>Chromosome genome assembly for Takifugu flavidus.</title>
        <authorList>
            <person name="Xiao S."/>
        </authorList>
    </citation>
    <scope>NUCLEOTIDE SEQUENCE [LARGE SCALE GENOMIC DNA]</scope>
    <source>
        <strain evidence="2">HTHZ2018</strain>
        <tissue evidence="2">Muscle</tissue>
    </source>
</reference>
<organism evidence="2 3">
    <name type="scientific">Takifugu flavidus</name>
    <name type="common">sansaifugu</name>
    <dbReference type="NCBI Taxonomy" id="433684"/>
    <lineage>
        <taxon>Eukaryota</taxon>
        <taxon>Metazoa</taxon>
        <taxon>Chordata</taxon>
        <taxon>Craniata</taxon>
        <taxon>Vertebrata</taxon>
        <taxon>Euteleostomi</taxon>
        <taxon>Actinopterygii</taxon>
        <taxon>Neopterygii</taxon>
        <taxon>Teleostei</taxon>
        <taxon>Neoteleostei</taxon>
        <taxon>Acanthomorphata</taxon>
        <taxon>Eupercaria</taxon>
        <taxon>Tetraodontiformes</taxon>
        <taxon>Tetradontoidea</taxon>
        <taxon>Tetraodontidae</taxon>
        <taxon>Takifugu</taxon>
    </lineage>
</organism>
<protein>
    <submittedName>
        <fullName evidence="2">Uncharacterized protein</fullName>
    </submittedName>
</protein>
<feature type="compositionally biased region" description="Basic and acidic residues" evidence="1">
    <location>
        <begin position="48"/>
        <end position="60"/>
    </location>
</feature>
<feature type="region of interest" description="Disordered" evidence="1">
    <location>
        <begin position="1"/>
        <end position="92"/>
    </location>
</feature>
<feature type="compositionally biased region" description="Low complexity" evidence="1">
    <location>
        <begin position="13"/>
        <end position="24"/>
    </location>
</feature>
<dbReference type="Proteomes" id="UP000324091">
    <property type="component" value="Chromosome 8"/>
</dbReference>
<keyword evidence="3" id="KW-1185">Reference proteome</keyword>
<proteinExistence type="predicted"/>
<comment type="caution">
    <text evidence="2">The sequence shown here is derived from an EMBL/GenBank/DDBJ whole genome shotgun (WGS) entry which is preliminary data.</text>
</comment>
<dbReference type="EMBL" id="RHFK02000021">
    <property type="protein sequence ID" value="TWW56517.1"/>
    <property type="molecule type" value="Genomic_DNA"/>
</dbReference>